<reference evidence="2 3" key="1">
    <citation type="submission" date="2020-06" db="EMBL/GenBank/DDBJ databases">
        <title>Acidovorax antarctica sp. nov., isolated from Corinth ice sheet soil, Antarctic Fields Peninsula.</title>
        <authorList>
            <person name="Xu Q."/>
            <person name="Peng F."/>
        </authorList>
    </citation>
    <scope>NUCLEOTIDE SEQUENCE [LARGE SCALE GENOMIC DNA]</scope>
    <source>
        <strain evidence="2 3">16-35-5</strain>
        <plasmid evidence="2 3">unnamed1</plasmid>
    </source>
</reference>
<dbReference type="KEGG" id="aant:HUK68_20190"/>
<dbReference type="AlphaFoldDB" id="A0A6N1X769"/>
<dbReference type="Proteomes" id="UP000509579">
    <property type="component" value="Plasmid unnamed1"/>
</dbReference>
<name>A0A6N1X769_9BURK</name>
<protein>
    <submittedName>
        <fullName evidence="2">Tripartite tricarboxylate transporter substrate binding protein</fullName>
    </submittedName>
</protein>
<dbReference type="InterPro" id="IPR006311">
    <property type="entry name" value="TAT_signal"/>
</dbReference>
<dbReference type="PANTHER" id="PTHR42928:SF5">
    <property type="entry name" value="BLR1237 PROTEIN"/>
    <property type="match status" value="1"/>
</dbReference>
<dbReference type="InterPro" id="IPR005064">
    <property type="entry name" value="BUG"/>
</dbReference>
<gene>
    <name evidence="2" type="ORF">HUK68_20190</name>
</gene>
<accession>A0A6N1X769</accession>
<sequence>MHRRDFLQASSAATFAATLPARAQAWPARTLRLVVPFPPGGPVDSFARFYAEALGKQLGQTVIVENKGGASGTLGSLDVKNSAADGYSLLFATASTHALYNLTEARPRYSAADDFDYIAVLGGAPVAFAVGPSMPKTLKSLVIAAKHNPGKYNYGSPGTGTLMHVAVERFKQLTGAPLLHIPYKGTGPAMQDLMGGAIEMAVGTLGVMLPFHRSGRMHIVGVATAQRLTLAADIPTIAESAELAAPFEASLWNVVAVPRGTPAAVKKALADATRVVMGTPAMAATLAEQGIFADLHIGDAAASAYVKAEAAKWKPVVAQLGGAGAIGQ</sequence>
<dbReference type="Pfam" id="PF03401">
    <property type="entry name" value="TctC"/>
    <property type="match status" value="1"/>
</dbReference>
<dbReference type="Gene3D" id="3.40.190.10">
    <property type="entry name" value="Periplasmic binding protein-like II"/>
    <property type="match status" value="1"/>
</dbReference>
<dbReference type="PIRSF" id="PIRSF017082">
    <property type="entry name" value="YflP"/>
    <property type="match status" value="1"/>
</dbReference>
<geneLocation type="plasmid" evidence="2 3">
    <name>unnamed1</name>
</geneLocation>
<comment type="similarity">
    <text evidence="1">Belongs to the UPF0065 (bug) family.</text>
</comment>
<dbReference type="Gene3D" id="3.40.190.150">
    <property type="entry name" value="Bordetella uptake gene, domain 1"/>
    <property type="match status" value="1"/>
</dbReference>
<dbReference type="CDD" id="cd07012">
    <property type="entry name" value="PBP2_Bug_TTT"/>
    <property type="match status" value="1"/>
</dbReference>
<organism evidence="2 3">
    <name type="scientific">Comamonas antarctica</name>
    <dbReference type="NCBI Taxonomy" id="2743470"/>
    <lineage>
        <taxon>Bacteria</taxon>
        <taxon>Pseudomonadati</taxon>
        <taxon>Pseudomonadota</taxon>
        <taxon>Betaproteobacteria</taxon>
        <taxon>Burkholderiales</taxon>
        <taxon>Comamonadaceae</taxon>
        <taxon>Comamonas</taxon>
    </lineage>
</organism>
<dbReference type="InterPro" id="IPR042100">
    <property type="entry name" value="Bug_dom1"/>
</dbReference>
<dbReference type="SUPFAM" id="SSF53850">
    <property type="entry name" value="Periplasmic binding protein-like II"/>
    <property type="match status" value="1"/>
</dbReference>
<evidence type="ECO:0000313" key="3">
    <source>
        <dbReference type="Proteomes" id="UP000509579"/>
    </source>
</evidence>
<proteinExistence type="inferred from homology"/>
<dbReference type="PROSITE" id="PS51318">
    <property type="entry name" value="TAT"/>
    <property type="match status" value="1"/>
</dbReference>
<evidence type="ECO:0000313" key="2">
    <source>
        <dbReference type="EMBL" id="QKV55259.1"/>
    </source>
</evidence>
<evidence type="ECO:0000256" key="1">
    <source>
        <dbReference type="ARBA" id="ARBA00006987"/>
    </source>
</evidence>
<dbReference type="PANTHER" id="PTHR42928">
    <property type="entry name" value="TRICARBOXYLATE-BINDING PROTEIN"/>
    <property type="match status" value="1"/>
</dbReference>
<dbReference type="RefSeq" id="WP_175506048.1">
    <property type="nucleotide sequence ID" value="NZ_CAURQT010000026.1"/>
</dbReference>
<dbReference type="EMBL" id="CP054841">
    <property type="protein sequence ID" value="QKV55259.1"/>
    <property type="molecule type" value="Genomic_DNA"/>
</dbReference>
<keyword evidence="2" id="KW-0614">Plasmid</keyword>
<keyword evidence="3" id="KW-1185">Reference proteome</keyword>